<evidence type="ECO:0000256" key="10">
    <source>
        <dbReference type="ARBA" id="ARBA00023136"/>
    </source>
</evidence>
<dbReference type="AlphaFoldDB" id="A0A6P1E723"/>
<evidence type="ECO:0000256" key="7">
    <source>
        <dbReference type="ARBA" id="ARBA00022777"/>
    </source>
</evidence>
<evidence type="ECO:0000256" key="8">
    <source>
        <dbReference type="ARBA" id="ARBA00022989"/>
    </source>
</evidence>
<comment type="catalytic activity">
    <reaction evidence="1">
        <text>ATP + protein L-histidine = ADP + protein N-phospho-L-histidine.</text>
        <dbReference type="EC" id="2.7.13.3"/>
    </reaction>
</comment>
<sequence>MENNTKLVFKVIVSEWTNLVIYLLFLSLFYFICILYKIDLNVIGDLIRYTIMPFLMIIGFQAYRKYTDVKSINTLIREGNFKQIHLHGFYGHLYARALRKVTKQRLTESKSLTASLKTRKDYLTLWSHEMKTPLTSLLMIAENNPTVPSEEVSEKIELVNYQLKQLLTFDRLDDFNHDLVFEKIDLSDCIKRVIQQNASFFLSHEVMPKIAVPPVKILTDSKWLSFILEQVITNAVKYSNKNGVVQISFNNDTLTITDHGIGITKSDLPRVFEQGFTGGNGRTHGEATGMGLYMTQQIAKILDIKVGISSTENVGTTVKLTFNPKKITTK</sequence>
<dbReference type="GO" id="GO:0000155">
    <property type="term" value="F:phosphorelay sensor kinase activity"/>
    <property type="evidence" value="ECO:0007669"/>
    <property type="project" value="InterPro"/>
</dbReference>
<keyword evidence="6 11" id="KW-0812">Transmembrane</keyword>
<evidence type="ECO:0000256" key="9">
    <source>
        <dbReference type="ARBA" id="ARBA00023012"/>
    </source>
</evidence>
<name>A0A6P1E723_LENHI</name>
<keyword evidence="4" id="KW-1003">Cell membrane</keyword>
<comment type="subcellular location">
    <subcellularLocation>
        <location evidence="2">Cell membrane</location>
        <topology evidence="2">Multi-pass membrane protein</topology>
    </subcellularLocation>
</comment>
<evidence type="ECO:0000256" key="2">
    <source>
        <dbReference type="ARBA" id="ARBA00004651"/>
    </source>
</evidence>
<dbReference type="InterPro" id="IPR036890">
    <property type="entry name" value="HATPase_C_sf"/>
</dbReference>
<dbReference type="PANTHER" id="PTHR45453">
    <property type="entry name" value="PHOSPHATE REGULON SENSOR PROTEIN PHOR"/>
    <property type="match status" value="1"/>
</dbReference>
<dbReference type="CDD" id="cd00082">
    <property type="entry name" value="HisKA"/>
    <property type="match status" value="1"/>
</dbReference>
<dbReference type="InterPro" id="IPR003594">
    <property type="entry name" value="HATPase_dom"/>
</dbReference>
<dbReference type="InterPro" id="IPR050351">
    <property type="entry name" value="BphY/WalK/GraS-like"/>
</dbReference>
<dbReference type="Proteomes" id="UP000465035">
    <property type="component" value="Chromosome"/>
</dbReference>
<dbReference type="GO" id="GO:0004721">
    <property type="term" value="F:phosphoprotein phosphatase activity"/>
    <property type="evidence" value="ECO:0007669"/>
    <property type="project" value="TreeGrafter"/>
</dbReference>
<accession>A0A6P1E723</accession>
<keyword evidence="5" id="KW-0808">Transferase</keyword>
<reference evidence="13 14" key="1">
    <citation type="submission" date="2019-12" db="EMBL/GenBank/DDBJ databases">
        <title>Lactobacillus hilgardii FLUB.</title>
        <authorList>
            <person name="Gustaw K."/>
        </authorList>
    </citation>
    <scope>NUCLEOTIDE SEQUENCE [LARGE SCALE GENOMIC DNA]</scope>
    <source>
        <strain evidence="13 14">FLUB</strain>
    </source>
</reference>
<dbReference type="InterPro" id="IPR005467">
    <property type="entry name" value="His_kinase_dom"/>
</dbReference>
<dbReference type="PANTHER" id="PTHR45453:SF2">
    <property type="entry name" value="HISTIDINE KINASE"/>
    <property type="match status" value="1"/>
</dbReference>
<keyword evidence="7 13" id="KW-0418">Kinase</keyword>
<feature type="transmembrane region" description="Helical" evidence="11">
    <location>
        <begin position="20"/>
        <end position="39"/>
    </location>
</feature>
<evidence type="ECO:0000256" key="4">
    <source>
        <dbReference type="ARBA" id="ARBA00022475"/>
    </source>
</evidence>
<dbReference type="EC" id="2.7.13.3" evidence="3"/>
<feature type="domain" description="Histidine kinase" evidence="12">
    <location>
        <begin position="125"/>
        <end position="326"/>
    </location>
</feature>
<evidence type="ECO:0000259" key="12">
    <source>
        <dbReference type="PROSITE" id="PS50109"/>
    </source>
</evidence>
<dbReference type="GO" id="GO:0016036">
    <property type="term" value="P:cellular response to phosphate starvation"/>
    <property type="evidence" value="ECO:0007669"/>
    <property type="project" value="TreeGrafter"/>
</dbReference>
<keyword evidence="10 11" id="KW-0472">Membrane</keyword>
<feature type="transmembrane region" description="Helical" evidence="11">
    <location>
        <begin position="46"/>
        <end position="63"/>
    </location>
</feature>
<dbReference type="SMART" id="SM00387">
    <property type="entry name" value="HATPase_c"/>
    <property type="match status" value="1"/>
</dbReference>
<protein>
    <recommendedName>
        <fullName evidence="3">histidine kinase</fullName>
        <ecNumber evidence="3">2.7.13.3</ecNumber>
    </recommendedName>
</protein>
<organism evidence="13 14">
    <name type="scientific">Lentilactobacillus hilgardii</name>
    <name type="common">Lactobacillus hilgardii</name>
    <dbReference type="NCBI Taxonomy" id="1588"/>
    <lineage>
        <taxon>Bacteria</taxon>
        <taxon>Bacillati</taxon>
        <taxon>Bacillota</taxon>
        <taxon>Bacilli</taxon>
        <taxon>Lactobacillales</taxon>
        <taxon>Lactobacillaceae</taxon>
        <taxon>Lentilactobacillus</taxon>
    </lineage>
</organism>
<proteinExistence type="predicted"/>
<gene>
    <name evidence="13" type="ORF">GQR93_01840</name>
</gene>
<dbReference type="SUPFAM" id="SSF55874">
    <property type="entry name" value="ATPase domain of HSP90 chaperone/DNA topoisomerase II/histidine kinase"/>
    <property type="match status" value="1"/>
</dbReference>
<evidence type="ECO:0000256" key="11">
    <source>
        <dbReference type="SAM" id="Phobius"/>
    </source>
</evidence>
<evidence type="ECO:0000256" key="5">
    <source>
        <dbReference type="ARBA" id="ARBA00022679"/>
    </source>
</evidence>
<dbReference type="EMBL" id="CP047121">
    <property type="protein sequence ID" value="QHB51051.1"/>
    <property type="molecule type" value="Genomic_DNA"/>
</dbReference>
<evidence type="ECO:0000256" key="6">
    <source>
        <dbReference type="ARBA" id="ARBA00022692"/>
    </source>
</evidence>
<keyword evidence="9" id="KW-0902">Two-component regulatory system</keyword>
<dbReference type="PROSITE" id="PS50109">
    <property type="entry name" value="HIS_KIN"/>
    <property type="match status" value="1"/>
</dbReference>
<dbReference type="SUPFAM" id="SSF47384">
    <property type="entry name" value="Homodimeric domain of signal transducing histidine kinase"/>
    <property type="match status" value="1"/>
</dbReference>
<dbReference type="Gene3D" id="3.30.565.10">
    <property type="entry name" value="Histidine kinase-like ATPase, C-terminal domain"/>
    <property type="match status" value="1"/>
</dbReference>
<evidence type="ECO:0000256" key="3">
    <source>
        <dbReference type="ARBA" id="ARBA00012438"/>
    </source>
</evidence>
<evidence type="ECO:0000313" key="14">
    <source>
        <dbReference type="Proteomes" id="UP000465035"/>
    </source>
</evidence>
<dbReference type="Pfam" id="PF02518">
    <property type="entry name" value="HATPase_c"/>
    <property type="match status" value="1"/>
</dbReference>
<keyword evidence="8 11" id="KW-1133">Transmembrane helix</keyword>
<dbReference type="InterPro" id="IPR003661">
    <property type="entry name" value="HisK_dim/P_dom"/>
</dbReference>
<evidence type="ECO:0000313" key="13">
    <source>
        <dbReference type="EMBL" id="QHB51051.1"/>
    </source>
</evidence>
<evidence type="ECO:0000256" key="1">
    <source>
        <dbReference type="ARBA" id="ARBA00000085"/>
    </source>
</evidence>
<dbReference type="GO" id="GO:0005886">
    <property type="term" value="C:plasma membrane"/>
    <property type="evidence" value="ECO:0007669"/>
    <property type="project" value="UniProtKB-SubCell"/>
</dbReference>
<dbReference type="InterPro" id="IPR036097">
    <property type="entry name" value="HisK_dim/P_sf"/>
</dbReference>